<feature type="transmembrane region" description="Helical" evidence="6">
    <location>
        <begin position="310"/>
        <end position="333"/>
    </location>
</feature>
<dbReference type="Proteomes" id="UP000586827">
    <property type="component" value="Unassembled WGS sequence"/>
</dbReference>
<comment type="caution">
    <text evidence="7">The sequence shown here is derived from an EMBL/GenBank/DDBJ whole genome shotgun (WGS) entry which is preliminary data.</text>
</comment>
<protein>
    <submittedName>
        <fullName evidence="7">MFS transporter</fullName>
    </submittedName>
</protein>
<keyword evidence="3 6" id="KW-0812">Transmembrane</keyword>
<evidence type="ECO:0000256" key="1">
    <source>
        <dbReference type="ARBA" id="ARBA00004651"/>
    </source>
</evidence>
<evidence type="ECO:0000256" key="4">
    <source>
        <dbReference type="ARBA" id="ARBA00022989"/>
    </source>
</evidence>
<dbReference type="GO" id="GO:0005886">
    <property type="term" value="C:plasma membrane"/>
    <property type="evidence" value="ECO:0007669"/>
    <property type="project" value="UniProtKB-SubCell"/>
</dbReference>
<keyword evidence="5 6" id="KW-0472">Membrane</keyword>
<dbReference type="InterPro" id="IPR011701">
    <property type="entry name" value="MFS"/>
</dbReference>
<dbReference type="GO" id="GO:0022857">
    <property type="term" value="F:transmembrane transporter activity"/>
    <property type="evidence" value="ECO:0007669"/>
    <property type="project" value="InterPro"/>
</dbReference>
<feature type="transmembrane region" description="Helical" evidence="6">
    <location>
        <begin position="345"/>
        <end position="364"/>
    </location>
</feature>
<keyword evidence="2" id="KW-1003">Cell membrane</keyword>
<dbReference type="RefSeq" id="WP_067519994.1">
    <property type="nucleotide sequence ID" value="NZ_JABELX010000001.1"/>
</dbReference>
<comment type="subcellular location">
    <subcellularLocation>
        <location evidence="1">Cell membrane</location>
        <topology evidence="1">Multi-pass membrane protein</topology>
    </subcellularLocation>
</comment>
<feature type="transmembrane region" description="Helical" evidence="6">
    <location>
        <begin position="20"/>
        <end position="42"/>
    </location>
</feature>
<dbReference type="InterPro" id="IPR036259">
    <property type="entry name" value="MFS_trans_sf"/>
</dbReference>
<gene>
    <name evidence="7" type="ORF">HLB23_02440</name>
</gene>
<evidence type="ECO:0000256" key="3">
    <source>
        <dbReference type="ARBA" id="ARBA00022692"/>
    </source>
</evidence>
<dbReference type="CDD" id="cd06173">
    <property type="entry name" value="MFS_MefA_like"/>
    <property type="match status" value="1"/>
</dbReference>
<dbReference type="Gene3D" id="1.20.1250.20">
    <property type="entry name" value="MFS general substrate transporter like domains"/>
    <property type="match status" value="1"/>
</dbReference>
<name>A0A849BYJ9_9NOCA</name>
<feature type="transmembrane region" description="Helical" evidence="6">
    <location>
        <begin position="146"/>
        <end position="170"/>
    </location>
</feature>
<organism evidence="7 8">
    <name type="scientific">Nocardia uniformis</name>
    <dbReference type="NCBI Taxonomy" id="53432"/>
    <lineage>
        <taxon>Bacteria</taxon>
        <taxon>Bacillati</taxon>
        <taxon>Actinomycetota</taxon>
        <taxon>Actinomycetes</taxon>
        <taxon>Mycobacteriales</taxon>
        <taxon>Nocardiaceae</taxon>
        <taxon>Nocardia</taxon>
    </lineage>
</organism>
<dbReference type="PANTHER" id="PTHR23513">
    <property type="entry name" value="INTEGRAL MEMBRANE EFFLUX PROTEIN-RELATED"/>
    <property type="match status" value="1"/>
</dbReference>
<dbReference type="PANTHER" id="PTHR23513:SF11">
    <property type="entry name" value="STAPHYLOFERRIN A TRANSPORTER"/>
    <property type="match status" value="1"/>
</dbReference>
<feature type="transmembrane region" description="Helical" evidence="6">
    <location>
        <begin position="221"/>
        <end position="244"/>
    </location>
</feature>
<dbReference type="AlphaFoldDB" id="A0A849BYJ9"/>
<feature type="transmembrane region" description="Helical" evidence="6">
    <location>
        <begin position="256"/>
        <end position="278"/>
    </location>
</feature>
<keyword evidence="8" id="KW-1185">Reference proteome</keyword>
<evidence type="ECO:0000313" key="8">
    <source>
        <dbReference type="Proteomes" id="UP000586827"/>
    </source>
</evidence>
<dbReference type="Pfam" id="PF07690">
    <property type="entry name" value="MFS_1"/>
    <property type="match status" value="1"/>
</dbReference>
<accession>A0A849BYJ9</accession>
<proteinExistence type="predicted"/>
<evidence type="ECO:0000256" key="2">
    <source>
        <dbReference type="ARBA" id="ARBA00022475"/>
    </source>
</evidence>
<feature type="transmembrane region" description="Helical" evidence="6">
    <location>
        <begin position="107"/>
        <end position="125"/>
    </location>
</feature>
<evidence type="ECO:0000256" key="5">
    <source>
        <dbReference type="ARBA" id="ARBA00023136"/>
    </source>
</evidence>
<evidence type="ECO:0000313" key="7">
    <source>
        <dbReference type="EMBL" id="NNH68747.1"/>
    </source>
</evidence>
<feature type="transmembrane region" description="Helical" evidence="6">
    <location>
        <begin position="81"/>
        <end position="101"/>
    </location>
</feature>
<dbReference type="SUPFAM" id="SSF103473">
    <property type="entry name" value="MFS general substrate transporter"/>
    <property type="match status" value="1"/>
</dbReference>
<keyword evidence="4 6" id="KW-1133">Transmembrane helix</keyword>
<dbReference type="EMBL" id="JABELX010000001">
    <property type="protein sequence ID" value="NNH68747.1"/>
    <property type="molecule type" value="Genomic_DNA"/>
</dbReference>
<reference evidence="7 8" key="1">
    <citation type="submission" date="2020-05" db="EMBL/GenBank/DDBJ databases">
        <title>MicrobeNet Type strains.</title>
        <authorList>
            <person name="Nicholson A.C."/>
        </authorList>
    </citation>
    <scope>NUCLEOTIDE SEQUENCE [LARGE SCALE GENOMIC DNA]</scope>
    <source>
        <strain evidence="7 8">JCM 3224</strain>
    </source>
</reference>
<feature type="transmembrane region" description="Helical" evidence="6">
    <location>
        <begin position="48"/>
        <end position="69"/>
    </location>
</feature>
<sequence length="412" mass="43246">MSLKSGARILATHPRFRILFWGRLISLTGSAVAPIAQAFAVLDLTGSATAFGVVLAVGYAPLIAFLLVGGVVADRFSRSSVMVWSNWICAAAQVVLAVLLVTGHARVWHIAVAAAVVGGAGAFFGPASQGIVPQVVEADRLHDANALLRLSMNGIKVLGPAVGGVAVAFIGSGWVIAWDAASFALAAVLLARLRVDLPPRPPSRFRADLAEGWSEFWSRSWMWSLVLQYSLVNAVWVGCFQLLGPIISQQNLGGPAAWGIITAALACGLLAGGVLILAWKPRRPLLAAASSTFAKALPLVALAYEQPLWAVAAATFAAGIGTEVFVVCFYSTLQRLVPADRVSRVSSYDILFGTVLIPFGYLIAGPVSDRTGTFPTIITGVGIVVASTFVVLALPSIRTYRAPTETKADIST</sequence>
<feature type="transmembrane region" description="Helical" evidence="6">
    <location>
        <begin position="376"/>
        <end position="397"/>
    </location>
</feature>
<evidence type="ECO:0000256" key="6">
    <source>
        <dbReference type="SAM" id="Phobius"/>
    </source>
</evidence>